<protein>
    <recommendedName>
        <fullName evidence="4">CorA-like Mg2+ transporter protein</fullName>
    </recommendedName>
</protein>
<dbReference type="AlphaFoldDB" id="A0A1I5VQ16"/>
<name>A0A1I5VQ16_9EURY</name>
<proteinExistence type="predicted"/>
<evidence type="ECO:0000313" key="3">
    <source>
        <dbReference type="Proteomes" id="UP000183769"/>
    </source>
</evidence>
<evidence type="ECO:0000313" key="2">
    <source>
        <dbReference type="EMBL" id="SFQ09531.1"/>
    </source>
</evidence>
<dbReference type="Proteomes" id="UP000183769">
    <property type="component" value="Unassembled WGS sequence"/>
</dbReference>
<keyword evidence="3" id="KW-1185">Reference proteome</keyword>
<gene>
    <name evidence="2" type="ORF">SAMN05216277_11923</name>
</gene>
<accession>A0A1I5VQ16</accession>
<dbReference type="RefSeq" id="WP_143076996.1">
    <property type="nucleotide sequence ID" value="NZ_FOXI01000019.1"/>
</dbReference>
<organism evidence="2 3">
    <name type="scientific">Halolamina pelagica</name>
    <dbReference type="NCBI Taxonomy" id="699431"/>
    <lineage>
        <taxon>Archaea</taxon>
        <taxon>Methanobacteriati</taxon>
        <taxon>Methanobacteriota</taxon>
        <taxon>Stenosarchaea group</taxon>
        <taxon>Halobacteria</taxon>
        <taxon>Halobacteriales</taxon>
        <taxon>Haloferacaceae</taxon>
    </lineage>
</organism>
<keyword evidence="1" id="KW-0812">Transmembrane</keyword>
<dbReference type="EMBL" id="FOXI01000019">
    <property type="protein sequence ID" value="SFQ09531.1"/>
    <property type="molecule type" value="Genomic_DNA"/>
</dbReference>
<reference evidence="3" key="1">
    <citation type="submission" date="2016-10" db="EMBL/GenBank/DDBJ databases">
        <authorList>
            <person name="Varghese N."/>
            <person name="Submissions S."/>
        </authorList>
    </citation>
    <scope>NUCLEOTIDE SEQUENCE [LARGE SCALE GENOMIC DNA]</scope>
    <source>
        <strain evidence="3">CGMCC 1.10329</strain>
    </source>
</reference>
<feature type="transmembrane region" description="Helical" evidence="1">
    <location>
        <begin position="147"/>
        <end position="171"/>
    </location>
</feature>
<sequence>MRTSASDYHKVAQQTISNDEDYDSPVVEFTIRVFSLADDFSELEGKIAEHSLRNRGLCPGGLENLENRFETLSVRFSDIQRVISDPDTYLDGYLESELGESDATRLRTTIHGDGDLDRIFSQIRDAQSRISSEIAAKRSHLMTTRGLFISLLSTGVALLALGTTVASNTIWA</sequence>
<evidence type="ECO:0008006" key="4">
    <source>
        <dbReference type="Google" id="ProtNLM"/>
    </source>
</evidence>
<keyword evidence="1" id="KW-1133">Transmembrane helix</keyword>
<evidence type="ECO:0000256" key="1">
    <source>
        <dbReference type="SAM" id="Phobius"/>
    </source>
</evidence>
<keyword evidence="1" id="KW-0472">Membrane</keyword>